<comment type="similarity">
    <text evidence="4">Belongs to the peptidase A25 family.</text>
</comment>
<accession>A0A953I2U1</accession>
<reference evidence="5" key="1">
    <citation type="submission" date="2017-11" db="EMBL/GenBank/DDBJ databases">
        <title>Three new genomes from thermophilic consortium.</title>
        <authorList>
            <person name="Quaggio R."/>
            <person name="Amgarten D."/>
            <person name="Setubal J.C."/>
        </authorList>
    </citation>
    <scope>NUCLEOTIDE SEQUENCE</scope>
    <source>
        <strain evidence="5">ZCTH01-B2</strain>
    </source>
</reference>
<dbReference type="GO" id="GO:0004222">
    <property type="term" value="F:metalloendopeptidase activity"/>
    <property type="evidence" value="ECO:0007669"/>
    <property type="project" value="UniProtKB-UniRule"/>
</dbReference>
<comment type="function">
    <text evidence="4">Initiates the rapid degradation of small, acid-soluble proteins during spore germination.</text>
</comment>
<evidence type="ECO:0000256" key="4">
    <source>
        <dbReference type="HAMAP-Rule" id="MF_00626"/>
    </source>
</evidence>
<organism evidence="5 6">
    <name type="scientific">Symbiobacterium thermophilum</name>
    <dbReference type="NCBI Taxonomy" id="2734"/>
    <lineage>
        <taxon>Bacteria</taxon>
        <taxon>Bacillati</taxon>
        <taxon>Bacillota</taxon>
        <taxon>Clostridia</taxon>
        <taxon>Eubacteriales</taxon>
        <taxon>Symbiobacteriaceae</taxon>
        <taxon>Symbiobacterium</taxon>
    </lineage>
</organism>
<comment type="PTM">
    <text evidence="4">Autoproteolytically processed. The inactive tetrameric zymogen termed p46 autoprocesses to a smaller form termed p41, which is active only during spore germination.</text>
</comment>
<keyword evidence="1 4" id="KW-0645">Protease</keyword>
<evidence type="ECO:0000256" key="1">
    <source>
        <dbReference type="ARBA" id="ARBA00022670"/>
    </source>
</evidence>
<dbReference type="HAMAP" id="MF_00626">
    <property type="entry name" value="Germination_prot"/>
    <property type="match status" value="1"/>
</dbReference>
<keyword evidence="2 4" id="KW-0378">Hydrolase</keyword>
<dbReference type="InterPro" id="IPR023430">
    <property type="entry name" value="Pept_HybD-like_dom_sf"/>
</dbReference>
<evidence type="ECO:0000256" key="3">
    <source>
        <dbReference type="ARBA" id="ARBA00023145"/>
    </source>
</evidence>
<sequence length="323" mass="34626">MQARDYLSPFTDLALEATAAARGDARTELPGVVMREERYDVATVSWVEVMPGVGEQTIGKPAGNYVTIDAPQLRRRNRDLQEQVGKILVEQLNKLLHLKEDDTVLVVGLGNWNATPDALGPRVTGKLMVTRHLREFVPADVAGGLRAVAAIAPGVLGTTGIETAEVILGIVERIKPAVVICIDALAARSVERIGTTIQIADTGIAPGGGIGNKRQALNRESLGVDVIAIGVPTVVHATTIVQDAFEAMAQSFAGTKPFFQLFNSREERQKLLSEVLSPTVGELVVTPKEIDELTEDMAKLIAGSLNAVLHTSVTAQDLLRYIN</sequence>
<dbReference type="SUPFAM" id="SSF53163">
    <property type="entry name" value="HybD-like"/>
    <property type="match status" value="1"/>
</dbReference>
<evidence type="ECO:0000256" key="2">
    <source>
        <dbReference type="ARBA" id="ARBA00022801"/>
    </source>
</evidence>
<comment type="subunit">
    <text evidence="4">Homotetramer.</text>
</comment>
<comment type="catalytic activity">
    <reaction evidence="4">
        <text>Endopeptidase action with P4 Glu or Asp, P1 preferably Glu &gt; Asp, P1' hydrophobic and P2' Ala.</text>
        <dbReference type="EC" id="3.4.24.78"/>
    </reaction>
</comment>
<feature type="chain" id="PRO_5038203205" description="Germination protease" evidence="4">
    <location>
        <begin position="13"/>
        <end position="323"/>
    </location>
</feature>
<proteinExistence type="inferred from homology"/>
<evidence type="ECO:0000313" key="5">
    <source>
        <dbReference type="EMBL" id="MBY6275956.1"/>
    </source>
</evidence>
<dbReference type="Proteomes" id="UP000732377">
    <property type="component" value="Unassembled WGS sequence"/>
</dbReference>
<dbReference type="AlphaFoldDB" id="A0A953I2U1"/>
<dbReference type="EC" id="3.4.24.78" evidence="4"/>
<dbReference type="GO" id="GO:0006508">
    <property type="term" value="P:proteolysis"/>
    <property type="evidence" value="ECO:0007669"/>
    <property type="project" value="UniProtKB-UniRule"/>
</dbReference>
<dbReference type="OMA" id="PMGNYIT"/>
<dbReference type="Gene3D" id="3.40.50.1450">
    <property type="entry name" value="HybD-like"/>
    <property type="match status" value="1"/>
</dbReference>
<dbReference type="EMBL" id="PIUK01000049">
    <property type="protein sequence ID" value="MBY6275956.1"/>
    <property type="molecule type" value="Genomic_DNA"/>
</dbReference>
<comment type="caution">
    <text evidence="5">The sequence shown here is derived from an EMBL/GenBank/DDBJ whole genome shotgun (WGS) entry which is preliminary data.</text>
</comment>
<dbReference type="PIRSF" id="PIRSF019549">
    <property type="entry name" value="Peptidase_A25"/>
    <property type="match status" value="1"/>
</dbReference>
<dbReference type="Pfam" id="PF03418">
    <property type="entry name" value="Peptidase_A25"/>
    <property type="match status" value="2"/>
</dbReference>
<dbReference type="NCBIfam" id="TIGR01441">
    <property type="entry name" value="GPR"/>
    <property type="match status" value="1"/>
</dbReference>
<dbReference type="RefSeq" id="WP_011195563.1">
    <property type="nucleotide sequence ID" value="NZ_PIUK01000049.1"/>
</dbReference>
<keyword evidence="3 4" id="KW-0865">Zymogen</keyword>
<name>A0A953I2U1_SYMTR</name>
<feature type="propeptide" id="PRO_5038203204" evidence="4">
    <location>
        <begin position="1"/>
        <end position="12"/>
    </location>
</feature>
<dbReference type="InterPro" id="IPR005080">
    <property type="entry name" value="Peptidase_A25"/>
</dbReference>
<evidence type="ECO:0000313" key="6">
    <source>
        <dbReference type="Proteomes" id="UP000732377"/>
    </source>
</evidence>
<protein>
    <recommendedName>
        <fullName evidence="4">Germination protease</fullName>
        <ecNumber evidence="4">3.4.24.78</ecNumber>
    </recommendedName>
    <alternativeName>
        <fullName evidence="4">GPR endopeptidase</fullName>
    </alternativeName>
    <alternativeName>
        <fullName evidence="4">Germination proteinase</fullName>
    </alternativeName>
    <alternativeName>
        <fullName evidence="4">Spore protease</fullName>
    </alternativeName>
</protein>
<dbReference type="GO" id="GO:0009847">
    <property type="term" value="P:spore germination"/>
    <property type="evidence" value="ECO:0007669"/>
    <property type="project" value="UniProtKB-UniRule"/>
</dbReference>
<gene>
    <name evidence="4" type="primary">gpr</name>
    <name evidence="5" type="ORF">CWE10_06975</name>
</gene>